<dbReference type="PROSITE" id="PS50075">
    <property type="entry name" value="CARRIER"/>
    <property type="match status" value="1"/>
</dbReference>
<evidence type="ECO:0000256" key="2">
    <source>
        <dbReference type="ARBA" id="ARBA00022598"/>
    </source>
</evidence>
<evidence type="ECO:0000256" key="1">
    <source>
        <dbReference type="ARBA" id="ARBA00004496"/>
    </source>
</evidence>
<dbReference type="InterPro" id="IPR015413">
    <property type="entry name" value="Methionyl/Leucyl_tRNA_Synth"/>
</dbReference>
<dbReference type="PROSITE" id="PS00178">
    <property type="entry name" value="AA_TRNA_LIGASE_I"/>
    <property type="match status" value="1"/>
</dbReference>
<dbReference type="PANTHER" id="PTHR45765">
    <property type="entry name" value="METHIONINE--TRNA LIGASE"/>
    <property type="match status" value="1"/>
</dbReference>
<feature type="domain" description="Carrier" evidence="10">
    <location>
        <begin position="660"/>
        <end position="737"/>
    </location>
</feature>
<accession>A0A5C4RH96</accession>
<keyword evidence="5 9" id="KW-0648">Protein biosynthesis</keyword>
<comment type="subcellular location">
    <subcellularLocation>
        <location evidence="1">Cytoplasm</location>
    </subcellularLocation>
</comment>
<organism evidence="11 12">
    <name type="scientific">Photorhabdus luminescens subsp. sonorensis</name>
    <dbReference type="NCBI Taxonomy" id="1173677"/>
    <lineage>
        <taxon>Bacteria</taxon>
        <taxon>Pseudomonadati</taxon>
        <taxon>Pseudomonadota</taxon>
        <taxon>Gammaproteobacteria</taxon>
        <taxon>Enterobacterales</taxon>
        <taxon>Morganellaceae</taxon>
        <taxon>Photorhabdus</taxon>
    </lineage>
</organism>
<dbReference type="InterPro" id="IPR029038">
    <property type="entry name" value="MetRS_Zn"/>
</dbReference>
<name>A0A5C4RH96_PHOLU</name>
<dbReference type="GO" id="GO:0005524">
    <property type="term" value="F:ATP binding"/>
    <property type="evidence" value="ECO:0007669"/>
    <property type="project" value="UniProtKB-KW"/>
</dbReference>
<dbReference type="InterPro" id="IPR011051">
    <property type="entry name" value="RmlC_Cupin_sf"/>
</dbReference>
<dbReference type="InterPro" id="IPR014729">
    <property type="entry name" value="Rossmann-like_a/b/a_fold"/>
</dbReference>
<comment type="caution">
    <text evidence="11">The sequence shown here is derived from an EMBL/GenBank/DDBJ whole genome shotgun (WGS) entry which is preliminary data.</text>
</comment>
<dbReference type="Gene3D" id="2.20.28.20">
    <property type="entry name" value="Methionyl-tRNA synthetase, Zn-domain"/>
    <property type="match status" value="1"/>
</dbReference>
<gene>
    <name evidence="11" type="ORF">EP164_13890</name>
</gene>
<dbReference type="InterPro" id="IPR041872">
    <property type="entry name" value="Anticodon_Met"/>
</dbReference>
<dbReference type="GO" id="GO:0006431">
    <property type="term" value="P:methionyl-tRNA aminoacylation"/>
    <property type="evidence" value="ECO:0007669"/>
    <property type="project" value="TreeGrafter"/>
</dbReference>
<evidence type="ECO:0000259" key="10">
    <source>
        <dbReference type="PROSITE" id="PS50075"/>
    </source>
</evidence>
<dbReference type="Gene3D" id="3.40.50.620">
    <property type="entry name" value="HUPs"/>
    <property type="match status" value="1"/>
</dbReference>
<dbReference type="SUPFAM" id="SSF51182">
    <property type="entry name" value="RmlC-like cupins"/>
    <property type="match status" value="1"/>
</dbReference>
<dbReference type="InterPro" id="IPR009081">
    <property type="entry name" value="PP-bd_ACP"/>
</dbReference>
<dbReference type="InterPro" id="IPR001412">
    <property type="entry name" value="aa-tRNA-synth_I_CS"/>
</dbReference>
<reference evidence="11 12" key="1">
    <citation type="submission" date="2019-01" db="EMBL/GenBank/DDBJ databases">
        <title>Draft genome assembly of Photorhabdus luminescens subsp. sonorensis Caborca.</title>
        <authorList>
            <person name="Duong D.A."/>
            <person name="Espinosa-Artiles P."/>
            <person name="Orozco R.A."/>
            <person name="Molnar I."/>
            <person name="Stock P."/>
        </authorList>
    </citation>
    <scope>NUCLEOTIDE SEQUENCE [LARGE SCALE GENOMIC DNA]</scope>
    <source>
        <strain evidence="11 12">Caborca</strain>
    </source>
</reference>
<evidence type="ECO:0000256" key="9">
    <source>
        <dbReference type="RuleBase" id="RU363039"/>
    </source>
</evidence>
<dbReference type="InterPro" id="IPR013096">
    <property type="entry name" value="Cupin_2"/>
</dbReference>
<dbReference type="Pfam" id="PF09334">
    <property type="entry name" value="tRNA-synt_1g"/>
    <property type="match status" value="1"/>
</dbReference>
<evidence type="ECO:0000256" key="3">
    <source>
        <dbReference type="ARBA" id="ARBA00022741"/>
    </source>
</evidence>
<comment type="catalytic activity">
    <reaction evidence="8">
        <text>tRNA(Met) + L-methionine + ATP = L-methionyl-tRNA(Met) + AMP + diphosphate</text>
        <dbReference type="Rhea" id="RHEA:13481"/>
        <dbReference type="Rhea" id="RHEA-COMP:9667"/>
        <dbReference type="Rhea" id="RHEA-COMP:9698"/>
        <dbReference type="ChEBI" id="CHEBI:30616"/>
        <dbReference type="ChEBI" id="CHEBI:33019"/>
        <dbReference type="ChEBI" id="CHEBI:57844"/>
        <dbReference type="ChEBI" id="CHEBI:78442"/>
        <dbReference type="ChEBI" id="CHEBI:78530"/>
        <dbReference type="ChEBI" id="CHEBI:456215"/>
        <dbReference type="EC" id="6.1.1.10"/>
    </reaction>
</comment>
<dbReference type="RefSeq" id="WP_139656124.1">
    <property type="nucleotide sequence ID" value="NZ_CAWOQH010000149.1"/>
</dbReference>
<proteinExistence type="inferred from homology"/>
<dbReference type="InterPro" id="IPR023458">
    <property type="entry name" value="Met-tRNA_ligase_1"/>
</dbReference>
<evidence type="ECO:0000313" key="11">
    <source>
        <dbReference type="EMBL" id="TNH42947.1"/>
    </source>
</evidence>
<sequence>MIIHYYDSTEMSKQFGIDIASIKGLSISAGWGKVTPGNRSNSHQHDETEMFVILNGQGKLIVDGHSYPVKAGTVAQFEPFESHVLENTGDEDVIFFLQYRRDAARAQASASSLERQNPKRPQFVFSTPPTPNGDLHLGHLSGPYLGADAYVRYQRLIGNFAWHITGSDDYQSYVIALAKREKTSPSSVAEYYSKEILQTLNMMDIEVEQYTVTNDSLGYIEGAQRFFTRTQTSGKVAFRETPAFRDATTGEFLYEVNVFGDCPGCGSSTSGNICEECGEPNLVVDLASPVSKISQTTPKTDSINRFTLPLHEFEKTVVEHHQIGRVPVRMRELAHRVFSRPQIDLPISHISDWGITPKEKEGDGQVIWVWPEMSYGFLYGIEALGKKLNQPWKADQPDNSWKIVHFFGYDNSFYHSILYPVLYRLAYPDWQPDIDYHYNEFYLLEGKKFSTSRRHAIWGKEILTPESVDAIRYYLCLTRPEQEQTNFQFDVYKAELCQTLIGVWQKWLHDLGLRVTRLFMGRAPDTGIWTKEHVAFWAQLNDHLRTMTDALNADGFSLRRAAKQLKILVQDTVDFSHSQQRLMGLEIWKDEYRTTIALELASAQLLSVIAIPLMPRFAKRLAIALGNEVVTSWPQQAELITPGHIIKLSETLFFVAPDTQTETSQWKWLVEKLNTLTPNANIQPDSILINLGLSSLAAVTLQYQLLYEQQVDVSIETLLHQSLDTIAKQIAQQQTLHTQISGGAIV</sequence>
<dbReference type="PANTHER" id="PTHR45765:SF1">
    <property type="entry name" value="METHIONINE--TRNA LIGASE, CYTOPLASMIC"/>
    <property type="match status" value="1"/>
</dbReference>
<dbReference type="Proteomes" id="UP000307592">
    <property type="component" value="Unassembled WGS sequence"/>
</dbReference>
<keyword evidence="6 9" id="KW-0030">Aminoacyl-tRNA synthetase</keyword>
<dbReference type="EMBL" id="SBIJ01000024">
    <property type="protein sequence ID" value="TNH42947.1"/>
    <property type="molecule type" value="Genomic_DNA"/>
</dbReference>
<evidence type="ECO:0000256" key="4">
    <source>
        <dbReference type="ARBA" id="ARBA00022840"/>
    </source>
</evidence>
<keyword evidence="4 9" id="KW-0067">ATP-binding</keyword>
<dbReference type="SUPFAM" id="SSF52374">
    <property type="entry name" value="Nucleotidylyl transferase"/>
    <property type="match status" value="1"/>
</dbReference>
<dbReference type="Pfam" id="PF19303">
    <property type="entry name" value="Anticodon_3"/>
    <property type="match status" value="1"/>
</dbReference>
<comment type="similarity">
    <text evidence="9">Belongs to the class-I aminoacyl-tRNA synthetase family.</text>
</comment>
<dbReference type="InterPro" id="IPR014710">
    <property type="entry name" value="RmlC-like_jellyroll"/>
</dbReference>
<evidence type="ECO:0000256" key="5">
    <source>
        <dbReference type="ARBA" id="ARBA00022917"/>
    </source>
</evidence>
<evidence type="ECO:0000313" key="12">
    <source>
        <dbReference type="Proteomes" id="UP000307592"/>
    </source>
</evidence>
<dbReference type="GO" id="GO:0004825">
    <property type="term" value="F:methionine-tRNA ligase activity"/>
    <property type="evidence" value="ECO:0007669"/>
    <property type="project" value="UniProtKB-EC"/>
</dbReference>
<protein>
    <recommendedName>
        <fullName evidence="7">Methionyl-tRNA synthetase</fullName>
    </recommendedName>
</protein>
<evidence type="ECO:0000256" key="7">
    <source>
        <dbReference type="ARBA" id="ARBA00030904"/>
    </source>
</evidence>
<dbReference type="AlphaFoldDB" id="A0A5C4RH96"/>
<keyword evidence="3 9" id="KW-0547">Nucleotide-binding</keyword>
<evidence type="ECO:0000256" key="6">
    <source>
        <dbReference type="ARBA" id="ARBA00023146"/>
    </source>
</evidence>
<keyword evidence="2 9" id="KW-0436">Ligase</keyword>
<dbReference type="GO" id="GO:0005829">
    <property type="term" value="C:cytosol"/>
    <property type="evidence" value="ECO:0007669"/>
    <property type="project" value="TreeGrafter"/>
</dbReference>
<evidence type="ECO:0000256" key="8">
    <source>
        <dbReference type="ARBA" id="ARBA00047364"/>
    </source>
</evidence>
<dbReference type="Pfam" id="PF07883">
    <property type="entry name" value="Cupin_2"/>
    <property type="match status" value="1"/>
</dbReference>
<dbReference type="Gene3D" id="2.60.120.10">
    <property type="entry name" value="Jelly Rolls"/>
    <property type="match status" value="1"/>
</dbReference>